<dbReference type="CDD" id="cd10320">
    <property type="entry name" value="RGL4_N"/>
    <property type="match status" value="1"/>
</dbReference>
<evidence type="ECO:0000259" key="3">
    <source>
        <dbReference type="Pfam" id="PF14683"/>
    </source>
</evidence>
<feature type="compositionally biased region" description="Basic residues" evidence="1">
    <location>
        <begin position="816"/>
        <end position="829"/>
    </location>
</feature>
<dbReference type="InterPro" id="IPR051850">
    <property type="entry name" value="Polysacch_Lyase_4"/>
</dbReference>
<dbReference type="Proteomes" id="UP001199106">
    <property type="component" value="Unassembled WGS sequence"/>
</dbReference>
<dbReference type="GO" id="GO:0102210">
    <property type="term" value="F:rhamnogalacturonan endolyase activity"/>
    <property type="evidence" value="ECO:0007669"/>
    <property type="project" value="UniProtKB-EC"/>
</dbReference>
<dbReference type="PANTHER" id="PTHR32018">
    <property type="entry name" value="RHAMNOGALACTURONATE LYASE FAMILY PROTEIN"/>
    <property type="match status" value="1"/>
</dbReference>
<name>A0AAD4FCC3_9PLEO</name>
<dbReference type="Pfam" id="PF14686">
    <property type="entry name" value="fn3_3"/>
    <property type="match status" value="1"/>
</dbReference>
<dbReference type="PANTHER" id="PTHR32018:SF1">
    <property type="entry name" value="RHAMNOGALACTURONAN ENDOLYASE"/>
    <property type="match status" value="1"/>
</dbReference>
<dbReference type="InterPro" id="IPR029413">
    <property type="entry name" value="RG-lyase_II"/>
</dbReference>
<feature type="chain" id="PRO_5041964434" evidence="2">
    <location>
        <begin position="16"/>
        <end position="829"/>
    </location>
</feature>
<comment type="caution">
    <text evidence="5">The sequence shown here is derived from an EMBL/GenBank/DDBJ whole genome shotgun (WGS) entry which is preliminary data.</text>
</comment>
<evidence type="ECO:0000256" key="2">
    <source>
        <dbReference type="SAM" id="SignalP"/>
    </source>
</evidence>
<organism evidence="5 6">
    <name type="scientific">Alternaria panax</name>
    <dbReference type="NCBI Taxonomy" id="48097"/>
    <lineage>
        <taxon>Eukaryota</taxon>
        <taxon>Fungi</taxon>
        <taxon>Dikarya</taxon>
        <taxon>Ascomycota</taxon>
        <taxon>Pezizomycotina</taxon>
        <taxon>Dothideomycetes</taxon>
        <taxon>Pleosporomycetidae</taxon>
        <taxon>Pleosporales</taxon>
        <taxon>Pleosporineae</taxon>
        <taxon>Pleosporaceae</taxon>
        <taxon>Alternaria</taxon>
        <taxon>Alternaria sect. Panax</taxon>
    </lineage>
</organism>
<dbReference type="InterPro" id="IPR011013">
    <property type="entry name" value="Gal_mutarotase_sf_dom"/>
</dbReference>
<evidence type="ECO:0000259" key="4">
    <source>
        <dbReference type="Pfam" id="PF14686"/>
    </source>
</evidence>
<feature type="region of interest" description="Disordered" evidence="1">
    <location>
        <begin position="592"/>
        <end position="621"/>
    </location>
</feature>
<dbReference type="SUPFAM" id="SSF74650">
    <property type="entry name" value="Galactose mutarotase-like"/>
    <property type="match status" value="1"/>
</dbReference>
<reference evidence="5" key="1">
    <citation type="submission" date="2021-07" db="EMBL/GenBank/DDBJ databases">
        <title>Genome Resource of American Ginseng Black Spot Pathogen Alternaria panax.</title>
        <authorList>
            <person name="Qiu C."/>
            <person name="Wang W."/>
            <person name="Liu Z."/>
        </authorList>
    </citation>
    <scope>NUCLEOTIDE SEQUENCE</scope>
    <source>
        <strain evidence="5">BNCC115425</strain>
    </source>
</reference>
<dbReference type="CDD" id="cd10317">
    <property type="entry name" value="RGL4_C"/>
    <property type="match status" value="1"/>
</dbReference>
<dbReference type="Gene3D" id="2.70.98.10">
    <property type="match status" value="1"/>
</dbReference>
<feature type="compositionally biased region" description="Low complexity" evidence="1">
    <location>
        <begin position="659"/>
        <end position="672"/>
    </location>
</feature>
<proteinExistence type="predicted"/>
<dbReference type="EMBL" id="JAANER010000009">
    <property type="protein sequence ID" value="KAG9186213.1"/>
    <property type="molecule type" value="Genomic_DNA"/>
</dbReference>
<feature type="region of interest" description="Disordered" evidence="1">
    <location>
        <begin position="771"/>
        <end position="829"/>
    </location>
</feature>
<keyword evidence="6" id="KW-1185">Reference proteome</keyword>
<feature type="compositionally biased region" description="Polar residues" evidence="1">
    <location>
        <begin position="641"/>
        <end position="658"/>
    </location>
</feature>
<protein>
    <submittedName>
        <fullName evidence="5">Rhamnogalacturonan endolyase</fullName>
        <ecNumber evidence="5">4.2.2.23</ecNumber>
    </submittedName>
</protein>
<dbReference type="CDD" id="cd10316">
    <property type="entry name" value="RGL4_M"/>
    <property type="match status" value="1"/>
</dbReference>
<feature type="domain" description="Rhamnogalacturonan lyase" evidence="4">
    <location>
        <begin position="326"/>
        <end position="372"/>
    </location>
</feature>
<feature type="compositionally biased region" description="Basic and acidic residues" evidence="1">
    <location>
        <begin position="592"/>
        <end position="602"/>
    </location>
</feature>
<feature type="signal peptide" evidence="2">
    <location>
        <begin position="1"/>
        <end position="15"/>
    </location>
</feature>
<gene>
    <name evidence="5" type="ORF">G6011_02769</name>
</gene>
<sequence length="829" mass="92989">MSALKLLGLAALAAAAPVEERAKKPKSFLKELGNSTWVIGNEIWNVTQNRQYADKLWYKGKDRVGNAVGHYVSYNGAASDLNWTSATIVDSDTDYINVKFTAKEGDFHWVIYDDLPGAYQYFVNHALPTLGEFRTLWRLDNTSFPRGHNNVKDGVLPALEEYRQATNVQDETWQKADGSFLTKYDWSGFVRDQTYYGVYGDEVGSWYLNPGKDYYNGDHLKQELMVHRESRTGDAVQLNMIHGTHYQAIARDSFADGKIWGPWLWYLNDGSKDDAGARWEKEESAWPYKWFDNKPYQSRGKIQGKLLLSDGRPAAGAAVFLGDNRNNTFDIDDIRTGTYALYAWGNGGAIGDVTTNFTQNDVEIREGKNTNLKEMTWKVTDSKKRIFQIGDFDRTTDGFKLADPAHPFEHDRISKCPANLTYTVGTSSSLDWCFGQSALGTWSVLFPSKSTSAAKLTVSLAGFSQGSSCDILLNDVKVGNITSASLLNSQDTYRGATRAGEWRLLELPIAEGALKNEGNRLDIKVTRTTQWRGWLWDSLVLDQAIPLYHTICTTSDLEQLHGFPKNHPGVRLQGEATIIQSKVTAREKEVTVLEKTETRSEDLLSGSASNSDYDHVSDQEEGVCEGKVIEVSLATEIETSPLPQAQSQDPVPQDHSSGAYQAQAQETQPAPERTNPNAVLFPRQNPQSEIVVKARQKGKDSCRRDICPFYHDDQHEYLTSVRYAQDRNAGLGKSWGYLKPYTNRTVHNVHREKVSKKERYVEKVLKRLKTKNKATEAKANEDYAKRKRKEALGTKVTGEVKQQKRKAVADPGPKGKAAKAAKKVKLART</sequence>
<dbReference type="AlphaFoldDB" id="A0AAD4FCC3"/>
<feature type="compositionally biased region" description="Basic and acidic residues" evidence="1">
    <location>
        <begin position="773"/>
        <end position="784"/>
    </location>
</feature>
<dbReference type="Gene3D" id="2.60.120.260">
    <property type="entry name" value="Galactose-binding domain-like"/>
    <property type="match status" value="1"/>
</dbReference>
<dbReference type="GO" id="GO:0030246">
    <property type="term" value="F:carbohydrate binding"/>
    <property type="evidence" value="ECO:0007669"/>
    <property type="project" value="InterPro"/>
</dbReference>
<dbReference type="InterPro" id="IPR008979">
    <property type="entry name" value="Galactose-bd-like_sf"/>
</dbReference>
<keyword evidence="2" id="KW-0732">Signal</keyword>
<evidence type="ECO:0000313" key="5">
    <source>
        <dbReference type="EMBL" id="KAG9186213.1"/>
    </source>
</evidence>
<feature type="domain" description="Rhamnogalacturonan lyase" evidence="3">
    <location>
        <begin position="385"/>
        <end position="541"/>
    </location>
</feature>
<dbReference type="GO" id="GO:0005975">
    <property type="term" value="P:carbohydrate metabolic process"/>
    <property type="evidence" value="ECO:0007669"/>
    <property type="project" value="InterPro"/>
</dbReference>
<accession>A0AAD4FCC3</accession>
<keyword evidence="5" id="KW-0456">Lyase</keyword>
<dbReference type="EC" id="4.2.2.23" evidence="5"/>
<feature type="region of interest" description="Disordered" evidence="1">
    <location>
        <begin position="641"/>
        <end position="687"/>
    </location>
</feature>
<evidence type="ECO:0000313" key="6">
    <source>
        <dbReference type="Proteomes" id="UP001199106"/>
    </source>
</evidence>
<evidence type="ECO:0000256" key="1">
    <source>
        <dbReference type="SAM" id="MobiDB-lite"/>
    </source>
</evidence>
<dbReference type="InterPro" id="IPR014718">
    <property type="entry name" value="GH-type_carb-bd"/>
</dbReference>
<dbReference type="SUPFAM" id="SSF49785">
    <property type="entry name" value="Galactose-binding domain-like"/>
    <property type="match status" value="1"/>
</dbReference>
<dbReference type="Pfam" id="PF14683">
    <property type="entry name" value="CBM-like"/>
    <property type="match status" value="1"/>
</dbReference>
<dbReference type="InterPro" id="IPR029411">
    <property type="entry name" value="RG-lyase_III"/>
</dbReference>